<accession>D2QE18</accession>
<protein>
    <submittedName>
        <fullName evidence="2">Uncharacterized protein</fullName>
    </submittedName>
</protein>
<dbReference type="KEGG" id="sli:Slin_5263"/>
<dbReference type="Proteomes" id="UP000002028">
    <property type="component" value="Chromosome"/>
</dbReference>
<feature type="compositionally biased region" description="Polar residues" evidence="1">
    <location>
        <begin position="67"/>
        <end position="76"/>
    </location>
</feature>
<dbReference type="STRING" id="504472.Slin_5263"/>
<evidence type="ECO:0000313" key="2">
    <source>
        <dbReference type="EMBL" id="ADB41234.1"/>
    </source>
</evidence>
<dbReference type="EMBL" id="CP001769">
    <property type="protein sequence ID" value="ADB41234.1"/>
    <property type="molecule type" value="Genomic_DNA"/>
</dbReference>
<dbReference type="RefSeq" id="WP_012929735.1">
    <property type="nucleotide sequence ID" value="NC_013730.1"/>
</dbReference>
<feature type="region of interest" description="Disordered" evidence="1">
    <location>
        <begin position="24"/>
        <end position="76"/>
    </location>
</feature>
<evidence type="ECO:0000313" key="3">
    <source>
        <dbReference type="Proteomes" id="UP000002028"/>
    </source>
</evidence>
<dbReference type="HOGENOM" id="CLU_2652638_0_0_10"/>
<feature type="compositionally biased region" description="Basic residues" evidence="1">
    <location>
        <begin position="31"/>
        <end position="40"/>
    </location>
</feature>
<proteinExistence type="predicted"/>
<reference evidence="2 3" key="1">
    <citation type="journal article" date="2010" name="Stand. Genomic Sci.">
        <title>Complete genome sequence of Spirosoma linguale type strain (1).</title>
        <authorList>
            <person name="Lail K."/>
            <person name="Sikorski J."/>
            <person name="Saunders E."/>
            <person name="Lapidus A."/>
            <person name="Glavina Del Rio T."/>
            <person name="Copeland A."/>
            <person name="Tice H."/>
            <person name="Cheng J.-F."/>
            <person name="Lucas S."/>
            <person name="Nolan M."/>
            <person name="Bruce D."/>
            <person name="Goodwin L."/>
            <person name="Pitluck S."/>
            <person name="Ivanova N."/>
            <person name="Mavromatis K."/>
            <person name="Ovchinnikova G."/>
            <person name="Pati A."/>
            <person name="Chen A."/>
            <person name="Palaniappan K."/>
            <person name="Land M."/>
            <person name="Hauser L."/>
            <person name="Chang Y.-J."/>
            <person name="Jeffries C.D."/>
            <person name="Chain P."/>
            <person name="Brettin T."/>
            <person name="Detter J.C."/>
            <person name="Schuetze A."/>
            <person name="Rohde M."/>
            <person name="Tindall B.J."/>
            <person name="Goeker M."/>
            <person name="Bristow J."/>
            <person name="Eisen J.A."/>
            <person name="Markowitz V."/>
            <person name="Hugenholtz P."/>
            <person name="Kyrpides N.C."/>
            <person name="Klenk H.-P."/>
            <person name="Chen F."/>
        </authorList>
    </citation>
    <scope>NUCLEOTIDE SEQUENCE [LARGE SCALE GENOMIC DNA]</scope>
    <source>
        <strain evidence="3">ATCC 33905 / DSM 74 / LMG 10896 / Claus 1</strain>
    </source>
</reference>
<dbReference type="AlphaFoldDB" id="D2QE18"/>
<organism evidence="2 3">
    <name type="scientific">Spirosoma linguale (strain ATCC 33905 / DSM 74 / LMG 10896 / Claus 1)</name>
    <dbReference type="NCBI Taxonomy" id="504472"/>
    <lineage>
        <taxon>Bacteria</taxon>
        <taxon>Pseudomonadati</taxon>
        <taxon>Bacteroidota</taxon>
        <taxon>Cytophagia</taxon>
        <taxon>Cytophagales</taxon>
        <taxon>Cytophagaceae</taxon>
        <taxon>Spirosoma</taxon>
    </lineage>
</organism>
<gene>
    <name evidence="2" type="ordered locus">Slin_5263</name>
</gene>
<sequence length="76" mass="8608">MTMIYGLFGLLLASMLLARLTKPSNYAPASSKRRKKKNKLRLRDAQPYLQDEMPAPLTAHPYRSAETDQPSQPYGL</sequence>
<evidence type="ECO:0000256" key="1">
    <source>
        <dbReference type="SAM" id="MobiDB-lite"/>
    </source>
</evidence>
<name>D2QE18_SPILD</name>
<keyword evidence="3" id="KW-1185">Reference proteome</keyword>